<dbReference type="InterPro" id="IPR029063">
    <property type="entry name" value="SAM-dependent_MTases_sf"/>
</dbReference>
<dbReference type="STRING" id="1157962.A0A250XB91"/>
<dbReference type="OrthoDB" id="413520at2759"/>
<gene>
    <name evidence="2" type="ORF">CEUSTIGMA_g7804.t1</name>
</gene>
<evidence type="ECO:0000313" key="3">
    <source>
        <dbReference type="Proteomes" id="UP000232323"/>
    </source>
</evidence>
<evidence type="ECO:0000313" key="2">
    <source>
        <dbReference type="EMBL" id="GAX80365.1"/>
    </source>
</evidence>
<feature type="region of interest" description="Disordered" evidence="1">
    <location>
        <begin position="179"/>
        <end position="216"/>
    </location>
</feature>
<evidence type="ECO:0000256" key="1">
    <source>
        <dbReference type="SAM" id="MobiDB-lite"/>
    </source>
</evidence>
<proteinExistence type="predicted"/>
<dbReference type="InterPro" id="IPR019410">
    <property type="entry name" value="Methyltransf_16"/>
</dbReference>
<accession>A0A250XB91</accession>
<dbReference type="PANTHER" id="PTHR14614:SF109">
    <property type="entry name" value="RIBOSOMAL LYSINE N-METHYLTRANSFERASE 5"/>
    <property type="match status" value="1"/>
</dbReference>
<dbReference type="Proteomes" id="UP000232323">
    <property type="component" value="Unassembled WGS sequence"/>
</dbReference>
<dbReference type="EMBL" id="BEGY01000051">
    <property type="protein sequence ID" value="GAX80365.1"/>
    <property type="molecule type" value="Genomic_DNA"/>
</dbReference>
<organism evidence="2 3">
    <name type="scientific">Chlamydomonas eustigma</name>
    <dbReference type="NCBI Taxonomy" id="1157962"/>
    <lineage>
        <taxon>Eukaryota</taxon>
        <taxon>Viridiplantae</taxon>
        <taxon>Chlorophyta</taxon>
        <taxon>core chlorophytes</taxon>
        <taxon>Chlorophyceae</taxon>
        <taxon>CS clade</taxon>
        <taxon>Chlamydomonadales</taxon>
        <taxon>Chlamydomonadaceae</taxon>
        <taxon>Chlamydomonas</taxon>
    </lineage>
</organism>
<keyword evidence="3" id="KW-1185">Reference proteome</keyword>
<dbReference type="Gene3D" id="3.40.50.150">
    <property type="entry name" value="Vaccinia Virus protein VP39"/>
    <property type="match status" value="1"/>
</dbReference>
<dbReference type="PANTHER" id="PTHR14614">
    <property type="entry name" value="HEPATOCELLULAR CARCINOMA-ASSOCIATED ANTIGEN"/>
    <property type="match status" value="1"/>
</dbReference>
<sequence length="408" mass="44817">MEGKDWQRFYMGYKERFVDECELILLNGAVKVSLMQAPSAKTNSKHDTTITTCSSSKTHKYRASSNTNFSADSFSTNSRANDPALTGTTVWDGGVVLSQALTSTGWLTEHRRGRPWPSGSMRPHCLELGAGTGAVALSLAACHLASSVTITDIQDMIPHMEMNVRRNLEAIRAGPITARSARSPRAFTSAAPGITPPGTPAEDMKPSASAQPIDDNTTDGRACTNMLGPVIAKVPQIPQVYVRSLKWGPPGHDLAALKEEAEKKKSITSRMSQQHQQKYIISSSHNVIQNEVPGLPYDVIVGSDLIYYTYCEETPHTKLLLWTLERVATPDSLIYFALSLHHNPDEVQHFLGLAEEKFEVTHLHDQVPDPWRVPDVIVVLLKLKEHGLNDVVLLVGKPSSEDLPTPIL</sequence>
<name>A0A250XB91_9CHLO</name>
<dbReference type="Pfam" id="PF10294">
    <property type="entry name" value="Methyltransf_16"/>
    <property type="match status" value="1"/>
</dbReference>
<dbReference type="SUPFAM" id="SSF53335">
    <property type="entry name" value="S-adenosyl-L-methionine-dependent methyltransferases"/>
    <property type="match status" value="1"/>
</dbReference>
<reference evidence="2 3" key="1">
    <citation type="submission" date="2017-08" db="EMBL/GenBank/DDBJ databases">
        <title>Acidophilic green algal genome provides insights into adaptation to an acidic environment.</title>
        <authorList>
            <person name="Hirooka S."/>
            <person name="Hirose Y."/>
            <person name="Kanesaki Y."/>
            <person name="Higuchi S."/>
            <person name="Fujiwara T."/>
            <person name="Onuma R."/>
            <person name="Era A."/>
            <person name="Ohbayashi R."/>
            <person name="Uzuka A."/>
            <person name="Nozaki H."/>
            <person name="Yoshikawa H."/>
            <person name="Miyagishima S.Y."/>
        </authorList>
    </citation>
    <scope>NUCLEOTIDE SEQUENCE [LARGE SCALE GENOMIC DNA]</scope>
    <source>
        <strain evidence="2 3">NIES-2499</strain>
    </source>
</reference>
<dbReference type="AlphaFoldDB" id="A0A250XB91"/>
<comment type="caution">
    <text evidence="2">The sequence shown here is derived from an EMBL/GenBank/DDBJ whole genome shotgun (WGS) entry which is preliminary data.</text>
</comment>
<protein>
    <submittedName>
        <fullName evidence="2">Uncharacterized protein</fullName>
    </submittedName>
</protein>